<sequence length="472" mass="51667">MIHPSSQQNRLSAEHVEVLCSAISSETGRKFDVTDIEVPFADLCLDPFAVMNVLETVRERTGIELPASLFRDCSSVAEIANKLGATTISAPSGSSISPHGGLVQAAFADIGKLLGKVEDEAGTSNFWSDVHPAQMRLVLAYVNESFARLGSPLSGMAPNTPLSIPPGVLPKHHRVLRGAIFDILKIGGLVERRGDRYVRTSTPVDTTPAEVIYEKLIREHPLHANTHRLLHVTGSRFAECLSGEADPLKLLFGKSKDLLQDFYTNAPMSVVASELLAALLRTVFSKISREQNRAVEILEVGAGLGGTTQFVLDMLVEAGIPFRYVFTDISASFLSAAKARYKDLHPGSIEYLVLDIEKEPPGHLQDRFDAVISTNCIHATKDLIVSCTNARRLVRPGGFFALVEFTTRLYWLDLVFGLLDGWWLFTDDRTHCTTNEAVWKAKLAASGFSDVLWVEGEGGRKPNPQLIIGCTE</sequence>
<dbReference type="OrthoDB" id="4578396at2759"/>
<keyword evidence="4" id="KW-1185">Reference proteome</keyword>
<evidence type="ECO:0000313" key="4">
    <source>
        <dbReference type="Proteomes" id="UP000007322"/>
    </source>
</evidence>
<dbReference type="Gene3D" id="3.40.50.150">
    <property type="entry name" value="Vaccinia Virus protein VP39"/>
    <property type="match status" value="1"/>
</dbReference>
<organism evidence="3 4">
    <name type="scientific">Thermothelomyces thermophilus (strain ATCC 42464 / BCRC 31852 / DSM 1799)</name>
    <name type="common">Sporotrichum thermophile</name>
    <dbReference type="NCBI Taxonomy" id="573729"/>
    <lineage>
        <taxon>Eukaryota</taxon>
        <taxon>Fungi</taxon>
        <taxon>Dikarya</taxon>
        <taxon>Ascomycota</taxon>
        <taxon>Pezizomycotina</taxon>
        <taxon>Sordariomycetes</taxon>
        <taxon>Sordariomycetidae</taxon>
        <taxon>Sordariales</taxon>
        <taxon>Chaetomiaceae</taxon>
        <taxon>Thermothelomyces</taxon>
    </lineage>
</organism>
<dbReference type="STRING" id="573729.G2QMK4"/>
<dbReference type="OMA" id="EDGRKHC"/>
<dbReference type="Pfam" id="PF00550">
    <property type="entry name" value="PP-binding"/>
    <property type="match status" value="1"/>
</dbReference>
<dbReference type="Pfam" id="PF18558">
    <property type="entry name" value="HTH_51"/>
    <property type="match status" value="1"/>
</dbReference>
<dbReference type="InParanoid" id="G2QMK4"/>
<proteinExistence type="predicted"/>
<dbReference type="InterPro" id="IPR041068">
    <property type="entry name" value="HTH_51"/>
</dbReference>
<evidence type="ECO:0000313" key="3">
    <source>
        <dbReference type="EMBL" id="AEO61184.1"/>
    </source>
</evidence>
<dbReference type="KEGG" id="mtm:MYCTH_61442"/>
<name>G2QMK4_THET4</name>
<dbReference type="EMBL" id="CP003007">
    <property type="protein sequence ID" value="AEO61184.1"/>
    <property type="molecule type" value="Genomic_DNA"/>
</dbReference>
<keyword evidence="1" id="KW-0808">Transferase</keyword>
<dbReference type="InterPro" id="IPR036736">
    <property type="entry name" value="ACP-like_sf"/>
</dbReference>
<dbReference type="GeneID" id="11506229"/>
<accession>G2QMK4</accession>
<evidence type="ECO:0000259" key="2">
    <source>
        <dbReference type="PROSITE" id="PS50075"/>
    </source>
</evidence>
<dbReference type="Gene3D" id="1.10.1200.10">
    <property type="entry name" value="ACP-like"/>
    <property type="match status" value="1"/>
</dbReference>
<dbReference type="InterPro" id="IPR013217">
    <property type="entry name" value="Methyltransf_12"/>
</dbReference>
<dbReference type="PROSITE" id="PS50075">
    <property type="entry name" value="CARRIER"/>
    <property type="match status" value="1"/>
</dbReference>
<reference evidence="3 4" key="1">
    <citation type="journal article" date="2011" name="Nat. Biotechnol.">
        <title>Comparative genomic analysis of the thermophilic biomass-degrading fungi Myceliophthora thermophila and Thielavia terrestris.</title>
        <authorList>
            <person name="Berka R.M."/>
            <person name="Grigoriev I.V."/>
            <person name="Otillar R."/>
            <person name="Salamov A."/>
            <person name="Grimwood J."/>
            <person name="Reid I."/>
            <person name="Ishmael N."/>
            <person name="John T."/>
            <person name="Darmond C."/>
            <person name="Moisan M.-C."/>
            <person name="Henrissat B."/>
            <person name="Coutinho P.M."/>
            <person name="Lombard V."/>
            <person name="Natvig D.O."/>
            <person name="Lindquist E."/>
            <person name="Schmutz J."/>
            <person name="Lucas S."/>
            <person name="Harris P."/>
            <person name="Powlowski J."/>
            <person name="Bellemare A."/>
            <person name="Taylor D."/>
            <person name="Butler G."/>
            <person name="de Vries R.P."/>
            <person name="Allijn I.E."/>
            <person name="van den Brink J."/>
            <person name="Ushinsky S."/>
            <person name="Storms R."/>
            <person name="Powell A.J."/>
            <person name="Paulsen I.T."/>
            <person name="Elbourne L.D.H."/>
            <person name="Baker S.E."/>
            <person name="Magnuson J."/>
            <person name="LaBoissiere S."/>
            <person name="Clutterbuck A.J."/>
            <person name="Martinez D."/>
            <person name="Wogulis M."/>
            <person name="de Leon A.L."/>
            <person name="Rey M.W."/>
            <person name="Tsang A."/>
        </authorList>
    </citation>
    <scope>NUCLEOTIDE SEQUENCE [LARGE SCALE GENOMIC DNA]</scope>
    <source>
        <strain evidence="4">ATCC 42464 / BCRC 31852 / DSM 1799</strain>
    </source>
</reference>
<dbReference type="RefSeq" id="XP_003666429.1">
    <property type="nucleotide sequence ID" value="XM_003666381.1"/>
</dbReference>
<dbReference type="SUPFAM" id="SSF53335">
    <property type="entry name" value="S-adenosyl-L-methionine-dependent methyltransferases"/>
    <property type="match status" value="1"/>
</dbReference>
<evidence type="ECO:0000256" key="1">
    <source>
        <dbReference type="ARBA" id="ARBA00022679"/>
    </source>
</evidence>
<dbReference type="InterPro" id="IPR050444">
    <property type="entry name" value="Polyketide_Synthase"/>
</dbReference>
<protein>
    <submittedName>
        <fullName evidence="3">Polyketide synthase-like protein</fullName>
    </submittedName>
</protein>
<dbReference type="PANTHER" id="PTHR45681">
    <property type="entry name" value="POLYKETIDE SYNTHASE 44-RELATED"/>
    <property type="match status" value="1"/>
</dbReference>
<feature type="domain" description="Carrier" evidence="2">
    <location>
        <begin position="10"/>
        <end position="87"/>
    </location>
</feature>
<dbReference type="eggNOG" id="KOG1202">
    <property type="taxonomic scope" value="Eukaryota"/>
</dbReference>
<dbReference type="Proteomes" id="UP000007322">
    <property type="component" value="Chromosome 6"/>
</dbReference>
<dbReference type="PANTHER" id="PTHR45681:SF6">
    <property type="entry name" value="POLYKETIDE SYNTHASE 37"/>
    <property type="match status" value="1"/>
</dbReference>
<dbReference type="Pfam" id="PF08242">
    <property type="entry name" value="Methyltransf_12"/>
    <property type="match status" value="1"/>
</dbReference>
<dbReference type="InterPro" id="IPR009081">
    <property type="entry name" value="PP-bd_ACP"/>
</dbReference>
<dbReference type="GO" id="GO:0016740">
    <property type="term" value="F:transferase activity"/>
    <property type="evidence" value="ECO:0007669"/>
    <property type="project" value="UniProtKB-KW"/>
</dbReference>
<dbReference type="InterPro" id="IPR029063">
    <property type="entry name" value="SAM-dependent_MTases_sf"/>
</dbReference>
<dbReference type="VEuPathDB" id="FungiDB:MYCTH_61442"/>
<dbReference type="CDD" id="cd02440">
    <property type="entry name" value="AdoMet_MTases"/>
    <property type="match status" value="1"/>
</dbReference>
<dbReference type="HOGENOM" id="CLU_043689_0_0_1"/>
<gene>
    <name evidence="3" type="ORF">MYCTH_61442</name>
</gene>
<dbReference type="AlphaFoldDB" id="G2QMK4"/>
<dbReference type="SUPFAM" id="SSF47336">
    <property type="entry name" value="ACP-like"/>
    <property type="match status" value="1"/>
</dbReference>